<name>A0ACC2HFW5_DALPE</name>
<evidence type="ECO:0000313" key="2">
    <source>
        <dbReference type="Proteomes" id="UP001157502"/>
    </source>
</evidence>
<protein>
    <submittedName>
        <fullName evidence="1">Uncharacterized protein</fullName>
    </submittedName>
</protein>
<reference evidence="1" key="1">
    <citation type="submission" date="2021-05" db="EMBL/GenBank/DDBJ databases">
        <authorList>
            <person name="Pan Q."/>
            <person name="Jouanno E."/>
            <person name="Zahm M."/>
            <person name="Klopp C."/>
            <person name="Cabau C."/>
            <person name="Louis A."/>
            <person name="Berthelot C."/>
            <person name="Parey E."/>
            <person name="Roest Crollius H."/>
            <person name="Montfort J."/>
            <person name="Robinson-Rechavi M."/>
            <person name="Bouchez O."/>
            <person name="Lampietro C."/>
            <person name="Lopez Roques C."/>
            <person name="Donnadieu C."/>
            <person name="Postlethwait J."/>
            <person name="Bobe J."/>
            <person name="Dillon D."/>
            <person name="Chandos A."/>
            <person name="von Hippel F."/>
            <person name="Guiguen Y."/>
        </authorList>
    </citation>
    <scope>NUCLEOTIDE SEQUENCE</scope>
    <source>
        <strain evidence="1">YG-Jan2019</strain>
    </source>
</reference>
<evidence type="ECO:0000313" key="1">
    <source>
        <dbReference type="EMBL" id="KAJ8014752.1"/>
    </source>
</evidence>
<comment type="caution">
    <text evidence="1">The sequence shown here is derived from an EMBL/GenBank/DDBJ whole genome shotgun (WGS) entry which is preliminary data.</text>
</comment>
<organism evidence="1 2">
    <name type="scientific">Dallia pectoralis</name>
    <name type="common">Alaska blackfish</name>
    <dbReference type="NCBI Taxonomy" id="75939"/>
    <lineage>
        <taxon>Eukaryota</taxon>
        <taxon>Metazoa</taxon>
        <taxon>Chordata</taxon>
        <taxon>Craniata</taxon>
        <taxon>Vertebrata</taxon>
        <taxon>Euteleostomi</taxon>
        <taxon>Actinopterygii</taxon>
        <taxon>Neopterygii</taxon>
        <taxon>Teleostei</taxon>
        <taxon>Protacanthopterygii</taxon>
        <taxon>Esociformes</taxon>
        <taxon>Umbridae</taxon>
        <taxon>Dallia</taxon>
    </lineage>
</organism>
<proteinExistence type="predicted"/>
<accession>A0ACC2HFW5</accession>
<keyword evidence="2" id="KW-1185">Reference proteome</keyword>
<dbReference type="EMBL" id="CM055729">
    <property type="protein sequence ID" value="KAJ8014752.1"/>
    <property type="molecule type" value="Genomic_DNA"/>
</dbReference>
<dbReference type="Proteomes" id="UP001157502">
    <property type="component" value="Chromosome 2"/>
</dbReference>
<gene>
    <name evidence="1" type="ORF">DPEC_G00018990</name>
</gene>
<sequence length="108" mass="11814">MTFPQTKLLASPLLHFTTREISFSPRAFFASLSAASLPSTPTCAGTHANLSWHPFRTTRPSVSSTYSTRSCLLCELQDCKLFKTRNHLPIPNSPSGPVHVPSNLEALS</sequence>